<name>A0A0U1KW47_9FIRM</name>
<dbReference type="EMBL" id="CTRP01000004">
    <property type="protein sequence ID" value="CQR71505.1"/>
    <property type="molecule type" value="Genomic_DNA"/>
</dbReference>
<evidence type="ECO:0000259" key="1">
    <source>
        <dbReference type="Pfam" id="PF07238"/>
    </source>
</evidence>
<protein>
    <submittedName>
        <fullName evidence="3">Flagellar protein</fullName>
    </submittedName>
</protein>
<proteinExistence type="predicted"/>
<evidence type="ECO:0000313" key="4">
    <source>
        <dbReference type="Proteomes" id="UP000049855"/>
    </source>
</evidence>
<dbReference type="Proteomes" id="UP000049855">
    <property type="component" value="Unassembled WGS sequence"/>
</dbReference>
<gene>
    <name evidence="3" type="ORF">SpAn4DRAFT_4010</name>
</gene>
<dbReference type="InterPro" id="IPR009926">
    <property type="entry name" value="T3SS_YcgR_PilZN"/>
</dbReference>
<dbReference type="AlphaFoldDB" id="A0A0U1KW47"/>
<accession>A0A0U1KW47</accession>
<keyword evidence="3" id="KW-0969">Cilium</keyword>
<reference evidence="4" key="1">
    <citation type="submission" date="2015-03" db="EMBL/GenBank/DDBJ databases">
        <authorList>
            <person name="Nijsse Bart"/>
        </authorList>
    </citation>
    <scope>NUCLEOTIDE SEQUENCE [LARGE SCALE GENOMIC DNA]</scope>
</reference>
<feature type="domain" description="Type III secretion system flagellar brake protein YcgR PilZN" evidence="2">
    <location>
        <begin position="15"/>
        <end position="99"/>
    </location>
</feature>
<dbReference type="RefSeq" id="WP_021167600.1">
    <property type="nucleotide sequence ID" value="NZ_CTRP01000004.1"/>
</dbReference>
<keyword evidence="3" id="KW-0282">Flagellum</keyword>
<dbReference type="SUPFAM" id="SSF141371">
    <property type="entry name" value="PilZ domain-like"/>
    <property type="match status" value="1"/>
</dbReference>
<keyword evidence="4" id="KW-1185">Reference proteome</keyword>
<dbReference type="Pfam" id="PF12945">
    <property type="entry name" value="PilZNR"/>
    <property type="match status" value="1"/>
</dbReference>
<evidence type="ECO:0000313" key="3">
    <source>
        <dbReference type="EMBL" id="CQR71505.1"/>
    </source>
</evidence>
<dbReference type="Gene3D" id="2.40.10.220">
    <property type="entry name" value="predicted glycosyltransferase like domains"/>
    <property type="match status" value="1"/>
</dbReference>
<keyword evidence="3" id="KW-0966">Cell projection</keyword>
<dbReference type="InterPro" id="IPR009875">
    <property type="entry name" value="PilZ_domain"/>
</dbReference>
<dbReference type="Pfam" id="PF07238">
    <property type="entry name" value="PilZ"/>
    <property type="match status" value="1"/>
</dbReference>
<sequence length="226" mass="25875">MGGVVISSESRDIFKINQRIKVIVPDRSGLAEQYRSRIEDITAENMVIAMPMSKGVPVRLQQGDIFFGRTVINHMAFEFTSSLLSRQINPLPVWMIVLPYNIKKIQQRAFVRIDLTILVQIRAIDANEMLDDTIINASTKDISGGGVQIVTGHKWPIGTKLMVTIHYPQIGALTFKSEVVRVFQPQHELAVFWVGIRFLEIAEKDRSNIIKFIFKKQLEQRRKELE</sequence>
<evidence type="ECO:0000259" key="2">
    <source>
        <dbReference type="Pfam" id="PF12945"/>
    </source>
</evidence>
<organism evidence="3 4">
    <name type="scientific">Sporomusa ovata</name>
    <dbReference type="NCBI Taxonomy" id="2378"/>
    <lineage>
        <taxon>Bacteria</taxon>
        <taxon>Bacillati</taxon>
        <taxon>Bacillota</taxon>
        <taxon>Negativicutes</taxon>
        <taxon>Selenomonadales</taxon>
        <taxon>Sporomusaceae</taxon>
        <taxon>Sporomusa</taxon>
    </lineage>
</organism>
<dbReference type="GO" id="GO:0035438">
    <property type="term" value="F:cyclic-di-GMP binding"/>
    <property type="evidence" value="ECO:0007669"/>
    <property type="project" value="InterPro"/>
</dbReference>
<feature type="domain" description="PilZ" evidence="1">
    <location>
        <begin position="106"/>
        <end position="214"/>
    </location>
</feature>